<feature type="signal peptide" evidence="2">
    <location>
        <begin position="1"/>
        <end position="19"/>
    </location>
</feature>
<dbReference type="AlphaFoldDB" id="A0A2K1IEX7"/>
<evidence type="ECO:0000256" key="1">
    <source>
        <dbReference type="SAM" id="MobiDB-lite"/>
    </source>
</evidence>
<dbReference type="PaxDb" id="3218-PP1S129_157V6.2"/>
<dbReference type="RefSeq" id="XP_024365039.1">
    <property type="nucleotide sequence ID" value="XM_024509271.2"/>
</dbReference>
<dbReference type="PANTHER" id="PTHR46667">
    <property type="entry name" value="OS05G0182700 PROTEIN"/>
    <property type="match status" value="1"/>
</dbReference>
<dbReference type="RefSeq" id="XP_024365038.1">
    <property type="nucleotide sequence ID" value="XM_024509270.2"/>
</dbReference>
<evidence type="ECO:0000313" key="4">
    <source>
        <dbReference type="EMBL" id="PNR27831.1"/>
    </source>
</evidence>
<dbReference type="Gramene" id="Pp3c25_15090V3.1">
    <property type="protein sequence ID" value="Pp3c25_15090V3.1"/>
    <property type="gene ID" value="Pp3c25_15090"/>
</dbReference>
<dbReference type="EnsemblPlants" id="Pp3c25_15090V3.5">
    <property type="protein sequence ID" value="Pp3c25_15090V3.5"/>
    <property type="gene ID" value="Pp3c25_15090"/>
</dbReference>
<evidence type="ECO:0000256" key="2">
    <source>
        <dbReference type="SAM" id="SignalP"/>
    </source>
</evidence>
<dbReference type="Gramene" id="Pp3c25_15090V3.4">
    <property type="protein sequence ID" value="Pp3c25_15090V3.4"/>
    <property type="gene ID" value="Pp3c25_15090"/>
</dbReference>
<dbReference type="Pfam" id="PF07889">
    <property type="entry name" value="DUF1664"/>
    <property type="match status" value="1"/>
</dbReference>
<feature type="compositionally biased region" description="Low complexity" evidence="1">
    <location>
        <begin position="303"/>
        <end position="315"/>
    </location>
</feature>
<dbReference type="EMBL" id="ABEU02000025">
    <property type="protein sequence ID" value="PNR27831.1"/>
    <property type="molecule type" value="Genomic_DNA"/>
</dbReference>
<reference evidence="4 6" key="1">
    <citation type="journal article" date="2008" name="Science">
        <title>The Physcomitrella genome reveals evolutionary insights into the conquest of land by plants.</title>
        <authorList>
            <person name="Rensing S."/>
            <person name="Lang D."/>
            <person name="Zimmer A."/>
            <person name="Terry A."/>
            <person name="Salamov A."/>
            <person name="Shapiro H."/>
            <person name="Nishiyama T."/>
            <person name="Perroud P.-F."/>
            <person name="Lindquist E."/>
            <person name="Kamisugi Y."/>
            <person name="Tanahashi T."/>
            <person name="Sakakibara K."/>
            <person name="Fujita T."/>
            <person name="Oishi K."/>
            <person name="Shin-I T."/>
            <person name="Kuroki Y."/>
            <person name="Toyoda A."/>
            <person name="Suzuki Y."/>
            <person name="Hashimoto A."/>
            <person name="Yamaguchi K."/>
            <person name="Sugano A."/>
            <person name="Kohara Y."/>
            <person name="Fujiyama A."/>
            <person name="Anterola A."/>
            <person name="Aoki S."/>
            <person name="Ashton N."/>
            <person name="Barbazuk W.B."/>
            <person name="Barker E."/>
            <person name="Bennetzen J."/>
            <person name="Bezanilla M."/>
            <person name="Blankenship R."/>
            <person name="Cho S.H."/>
            <person name="Dutcher S."/>
            <person name="Estelle M."/>
            <person name="Fawcett J.A."/>
            <person name="Gundlach H."/>
            <person name="Hanada K."/>
            <person name="Heyl A."/>
            <person name="Hicks K.A."/>
            <person name="Hugh J."/>
            <person name="Lohr M."/>
            <person name="Mayer K."/>
            <person name="Melkozernov A."/>
            <person name="Murata T."/>
            <person name="Nelson D."/>
            <person name="Pils B."/>
            <person name="Prigge M."/>
            <person name="Reiss B."/>
            <person name="Renner T."/>
            <person name="Rombauts S."/>
            <person name="Rushton P."/>
            <person name="Sanderfoot A."/>
            <person name="Schween G."/>
            <person name="Shiu S.-H."/>
            <person name="Stueber K."/>
            <person name="Theodoulou F.L."/>
            <person name="Tu H."/>
            <person name="Van de Peer Y."/>
            <person name="Verrier P.J."/>
            <person name="Waters E."/>
            <person name="Wood A."/>
            <person name="Yang L."/>
            <person name="Cove D."/>
            <person name="Cuming A."/>
            <person name="Hasebe M."/>
            <person name="Lucas S."/>
            <person name="Mishler D.B."/>
            <person name="Reski R."/>
            <person name="Grigoriev I."/>
            <person name="Quatrano R.S."/>
            <person name="Boore J.L."/>
        </authorList>
    </citation>
    <scope>NUCLEOTIDE SEQUENCE [LARGE SCALE GENOMIC DNA]</scope>
    <source>
        <strain evidence="5 6">cv. Gransden 2004</strain>
    </source>
</reference>
<evidence type="ECO:0000259" key="3">
    <source>
        <dbReference type="Pfam" id="PF07889"/>
    </source>
</evidence>
<proteinExistence type="predicted"/>
<feature type="domain" description="DUF1664" evidence="3">
    <location>
        <begin position="84"/>
        <end position="206"/>
    </location>
</feature>
<gene>
    <name evidence="5" type="primary">LOC112277199</name>
    <name evidence="4" type="ORF">PHYPA_029983</name>
</gene>
<feature type="region of interest" description="Disordered" evidence="1">
    <location>
        <begin position="262"/>
        <end position="315"/>
    </location>
</feature>
<evidence type="ECO:0000313" key="6">
    <source>
        <dbReference type="Proteomes" id="UP000006727"/>
    </source>
</evidence>
<dbReference type="Proteomes" id="UP000006727">
    <property type="component" value="Chromosome 25"/>
</dbReference>
<accession>A0A2K1IEX7</accession>
<dbReference type="EnsemblPlants" id="Pp3c25_15090V3.4">
    <property type="protein sequence ID" value="Pp3c25_15090V3.4"/>
    <property type="gene ID" value="Pp3c25_15090"/>
</dbReference>
<keyword evidence="6" id="KW-1185">Reference proteome</keyword>
<organism evidence="4">
    <name type="scientific">Physcomitrium patens</name>
    <name type="common">Spreading-leaved earth moss</name>
    <name type="synonym">Physcomitrella patens</name>
    <dbReference type="NCBI Taxonomy" id="3218"/>
    <lineage>
        <taxon>Eukaryota</taxon>
        <taxon>Viridiplantae</taxon>
        <taxon>Streptophyta</taxon>
        <taxon>Embryophyta</taxon>
        <taxon>Bryophyta</taxon>
        <taxon>Bryophytina</taxon>
        <taxon>Bryopsida</taxon>
        <taxon>Funariidae</taxon>
        <taxon>Funariales</taxon>
        <taxon>Funariaceae</taxon>
        <taxon>Physcomitrium</taxon>
    </lineage>
</organism>
<dbReference type="EnsemblPlants" id="Pp3c25_15090V3.6">
    <property type="protein sequence ID" value="Pp3c25_15090V3.6"/>
    <property type="gene ID" value="Pp3c25_15090"/>
</dbReference>
<dbReference type="GeneID" id="112277199"/>
<dbReference type="Gramene" id="Pp3c25_15090V3.6">
    <property type="protein sequence ID" value="Pp3c25_15090V3.6"/>
    <property type="gene ID" value="Pp3c25_15090"/>
</dbReference>
<evidence type="ECO:0000313" key="5">
    <source>
        <dbReference type="EnsemblPlants" id="Pp3c25_15090V3.1"/>
    </source>
</evidence>
<dbReference type="InterPro" id="IPR012458">
    <property type="entry name" value="DUF1664"/>
</dbReference>
<dbReference type="EnsemblPlants" id="Pp3c25_15090V3.1">
    <property type="protein sequence ID" value="Pp3c25_15090V3.1"/>
    <property type="gene ID" value="Pp3c25_15090"/>
</dbReference>
<dbReference type="Gramene" id="Pp3c25_15090V3.5">
    <property type="protein sequence ID" value="Pp3c25_15090V3.5"/>
    <property type="gene ID" value="Pp3c25_15090"/>
</dbReference>
<reference evidence="5" key="3">
    <citation type="submission" date="2020-12" db="UniProtKB">
        <authorList>
            <consortium name="EnsemblPlants"/>
        </authorList>
    </citation>
    <scope>IDENTIFICATION</scope>
</reference>
<feature type="chain" id="PRO_5043157921" description="DUF1664 domain-containing protein" evidence="2">
    <location>
        <begin position="20"/>
        <end position="315"/>
    </location>
</feature>
<reference evidence="4 6" key="2">
    <citation type="journal article" date="2018" name="Plant J.">
        <title>The Physcomitrella patens chromosome-scale assembly reveals moss genome structure and evolution.</title>
        <authorList>
            <person name="Lang D."/>
            <person name="Ullrich K.K."/>
            <person name="Murat F."/>
            <person name="Fuchs J."/>
            <person name="Jenkins J."/>
            <person name="Haas F.B."/>
            <person name="Piednoel M."/>
            <person name="Gundlach H."/>
            <person name="Van Bel M."/>
            <person name="Meyberg R."/>
            <person name="Vives C."/>
            <person name="Morata J."/>
            <person name="Symeonidi A."/>
            <person name="Hiss M."/>
            <person name="Muchero W."/>
            <person name="Kamisugi Y."/>
            <person name="Saleh O."/>
            <person name="Blanc G."/>
            <person name="Decker E.L."/>
            <person name="van Gessel N."/>
            <person name="Grimwood J."/>
            <person name="Hayes R.D."/>
            <person name="Graham S.W."/>
            <person name="Gunter L.E."/>
            <person name="McDaniel S.F."/>
            <person name="Hoernstein S.N.W."/>
            <person name="Larsson A."/>
            <person name="Li F.W."/>
            <person name="Perroud P.F."/>
            <person name="Phillips J."/>
            <person name="Ranjan P."/>
            <person name="Rokshar D.S."/>
            <person name="Rothfels C.J."/>
            <person name="Schneider L."/>
            <person name="Shu S."/>
            <person name="Stevenson D.W."/>
            <person name="Thummler F."/>
            <person name="Tillich M."/>
            <person name="Villarreal Aguilar J.C."/>
            <person name="Widiez T."/>
            <person name="Wong G.K."/>
            <person name="Wymore A."/>
            <person name="Zhang Y."/>
            <person name="Zimmer A.D."/>
            <person name="Quatrano R.S."/>
            <person name="Mayer K.F.X."/>
            <person name="Goodstein D."/>
            <person name="Casacuberta J.M."/>
            <person name="Vandepoele K."/>
            <person name="Reski R."/>
            <person name="Cuming A.C."/>
            <person name="Tuskan G.A."/>
            <person name="Maumus F."/>
            <person name="Salse J."/>
            <person name="Schmutz J."/>
            <person name="Rensing S.A."/>
        </authorList>
    </citation>
    <scope>NUCLEOTIDE SEQUENCE [LARGE SCALE GENOMIC DNA]</scope>
    <source>
        <strain evidence="5 6">cv. Gransden 2004</strain>
    </source>
</reference>
<keyword evidence="2" id="KW-0732">Signal</keyword>
<sequence>MATSRLLLVVGAGTAGSLALRNPKVAELLNDLSQVVTKHLSEEDGSGGENSALAAQVQRLTQELRYLASSPRNVTVVNGGSSTNYSSLILPAATIGIVGYGYIKWKGLKWTDFMYVTRKHMTNAVASVSKQLETVSTALQATKRQLTAKLEGVTKSLDDSMILQGLIRNQVTEVQSEVVRANGEIGEVQRLVLGLEGKIDEVQANQEIANQGIVLLCRFVASLDGFQSLSSRSLQRSVSTPQSLTSGGGLKELQYFTELLATGSPGSKDQSNDMERKTNETEVTPINSRPVLGGKPLPSPAVRRSFSFRSSDTTP</sequence>
<name>A0A2K1IEX7_PHYPA</name>
<dbReference type="PANTHER" id="PTHR46667:SF6">
    <property type="entry name" value="OS01G0185100 PROTEIN"/>
    <property type="match status" value="1"/>
</dbReference>
<protein>
    <recommendedName>
        <fullName evidence="3">DUF1664 domain-containing protein</fullName>
    </recommendedName>
</protein>
<feature type="compositionally biased region" description="Basic and acidic residues" evidence="1">
    <location>
        <begin position="270"/>
        <end position="280"/>
    </location>
</feature>